<feature type="domain" description="PDEase" evidence="6">
    <location>
        <begin position="339"/>
        <end position="461"/>
    </location>
</feature>
<feature type="compositionally biased region" description="Basic and acidic residues" evidence="5">
    <location>
        <begin position="446"/>
        <end position="458"/>
    </location>
</feature>
<dbReference type="InterPro" id="IPR036971">
    <property type="entry name" value="PDEase_catalytic_dom_sf"/>
</dbReference>
<dbReference type="InterPro" id="IPR003607">
    <property type="entry name" value="HD/PDEase_dom"/>
</dbReference>
<feature type="domain" description="PDEase" evidence="6">
    <location>
        <begin position="171"/>
        <end position="338"/>
    </location>
</feature>
<comment type="caution">
    <text evidence="7">The sequence shown here is derived from an EMBL/GenBank/DDBJ whole genome shotgun (WGS) entry which is preliminary data.</text>
</comment>
<dbReference type="InterPro" id="IPR023174">
    <property type="entry name" value="PDEase_CS"/>
</dbReference>
<dbReference type="EMBL" id="SOYY01000010">
    <property type="protein sequence ID" value="KAA0715569.1"/>
    <property type="molecule type" value="Genomic_DNA"/>
</dbReference>
<feature type="region of interest" description="Disordered" evidence="5">
    <location>
        <begin position="446"/>
        <end position="479"/>
    </location>
</feature>
<dbReference type="Pfam" id="PF00233">
    <property type="entry name" value="PDEase_I"/>
    <property type="match status" value="2"/>
</dbReference>
<sequence>METKIIYFTVNGRPEQAEFPIDCPAQDVKDLFRAAAEAGPHDILKLYNTTGNIINISPQLAPNNTHSRYKLKVVAADCNSAELVDDLGFDLSSMEKRLQSLEKRILTEAAETPAIVYEMKRQVESFREKLESVEHLSWLGLFKNMSEGTQKPSPFYHKRTLRKARDECEHVREQFIQISSLEVSEEVRQYLKKPTFDNWQWEDAEIMVLLQVMYTDLDFISAFSIELDVLQQFLYEVYRRYNNIPFHNFKHCFCVTQMSTHSPSVWQMYGLIWLTDLRSKIDSIDLLIMLTSAVCHDLDHTGYNNAYQINARTELALRYNDISPLENHHCAVAFEILEKLIMIMIKVSDISNEARPMDVAEPWLDCLLQEFFNQSDMEKLEGLPVTPFMDRDKVNKPSSQTGFIRFVLLPLFIELANLFPSLEQHIIDPVRKALDYYTEMEKALEREKQNRVQIEKKIKPSTSQEPEAHSEPSGATKPL</sequence>
<dbReference type="InterPro" id="IPR002073">
    <property type="entry name" value="PDEase_catalytic_dom"/>
</dbReference>
<evidence type="ECO:0000313" key="7">
    <source>
        <dbReference type="EMBL" id="KAA0715569.1"/>
    </source>
</evidence>
<proteinExistence type="inferred from homology"/>
<keyword evidence="4" id="KW-0175">Coiled coil</keyword>
<dbReference type="SUPFAM" id="SSF109604">
    <property type="entry name" value="HD-domain/PDEase-like"/>
    <property type="match status" value="1"/>
</dbReference>
<comment type="cofactor">
    <cofactor evidence="3">
        <name>a divalent metal cation</name>
        <dbReference type="ChEBI" id="CHEBI:60240"/>
    </cofactor>
    <text evidence="3">Binds 2 divalent metal cations per subunit. Site 1 may preferentially bind zinc ions, while site 2 has a preference for magnesium and/or manganese ions.</text>
</comment>
<dbReference type="Gene3D" id="1.10.1300.10">
    <property type="entry name" value="3'5'-cyclic nucleotide phosphodiesterase, catalytic domain"/>
    <property type="match status" value="2"/>
</dbReference>
<comment type="similarity">
    <text evidence="3">Belongs to the cyclic nucleotide phosphodiesterase family.</text>
</comment>
<keyword evidence="2 3" id="KW-0378">Hydrolase</keyword>
<evidence type="ECO:0000256" key="1">
    <source>
        <dbReference type="ARBA" id="ARBA00022723"/>
    </source>
</evidence>
<gene>
    <name evidence="7" type="ORF">E1301_Tti010053</name>
</gene>
<dbReference type="PROSITE" id="PS00126">
    <property type="entry name" value="PDEASE_I_1"/>
    <property type="match status" value="1"/>
</dbReference>
<organism evidence="7 8">
    <name type="scientific">Triplophysa tibetana</name>
    <dbReference type="NCBI Taxonomy" id="1572043"/>
    <lineage>
        <taxon>Eukaryota</taxon>
        <taxon>Metazoa</taxon>
        <taxon>Chordata</taxon>
        <taxon>Craniata</taxon>
        <taxon>Vertebrata</taxon>
        <taxon>Euteleostomi</taxon>
        <taxon>Actinopterygii</taxon>
        <taxon>Neopterygii</taxon>
        <taxon>Teleostei</taxon>
        <taxon>Ostariophysi</taxon>
        <taxon>Cypriniformes</taxon>
        <taxon>Nemacheilidae</taxon>
        <taxon>Triplophysa</taxon>
    </lineage>
</organism>
<evidence type="ECO:0000256" key="3">
    <source>
        <dbReference type="RuleBase" id="RU363067"/>
    </source>
</evidence>
<dbReference type="Proteomes" id="UP000324632">
    <property type="component" value="Chromosome 10"/>
</dbReference>
<evidence type="ECO:0000256" key="4">
    <source>
        <dbReference type="SAM" id="Coils"/>
    </source>
</evidence>
<keyword evidence="8" id="KW-1185">Reference proteome</keyword>
<feature type="coiled-coil region" evidence="4">
    <location>
        <begin position="84"/>
        <end position="111"/>
    </location>
</feature>
<keyword evidence="1 3" id="KW-0479">Metal-binding</keyword>
<evidence type="ECO:0000313" key="8">
    <source>
        <dbReference type="Proteomes" id="UP000324632"/>
    </source>
</evidence>
<dbReference type="PANTHER" id="PTHR11347">
    <property type="entry name" value="CYCLIC NUCLEOTIDE PHOSPHODIESTERASE"/>
    <property type="match status" value="1"/>
</dbReference>
<dbReference type="CDD" id="cd00077">
    <property type="entry name" value="HDc"/>
    <property type="match status" value="1"/>
</dbReference>
<accession>A0A5A9P393</accession>
<dbReference type="GO" id="GO:0007165">
    <property type="term" value="P:signal transduction"/>
    <property type="evidence" value="ECO:0007669"/>
    <property type="project" value="InterPro"/>
</dbReference>
<dbReference type="EC" id="3.1.4.-" evidence="3"/>
<evidence type="ECO:0000259" key="6">
    <source>
        <dbReference type="PROSITE" id="PS51845"/>
    </source>
</evidence>
<reference evidence="7 8" key="1">
    <citation type="journal article" date="2019" name="Mol. Ecol. Resour.">
        <title>Chromosome-level genome assembly of Triplophysa tibetana, a fish adapted to the harsh high-altitude environment of the Tibetan Plateau.</title>
        <authorList>
            <person name="Yang X."/>
            <person name="Liu H."/>
            <person name="Ma Z."/>
            <person name="Zou Y."/>
            <person name="Zou M."/>
            <person name="Mao Y."/>
            <person name="Li X."/>
            <person name="Wang H."/>
            <person name="Chen T."/>
            <person name="Wang W."/>
            <person name="Yang R."/>
        </authorList>
    </citation>
    <scope>NUCLEOTIDE SEQUENCE [LARGE SCALE GENOMIC DNA]</scope>
    <source>
        <strain evidence="7">TTIB1903HZAU</strain>
        <tissue evidence="7">Muscle</tissue>
    </source>
</reference>
<dbReference type="GO" id="GO:0046872">
    <property type="term" value="F:metal ion binding"/>
    <property type="evidence" value="ECO:0007669"/>
    <property type="project" value="UniProtKB-KW"/>
</dbReference>
<name>A0A5A9P393_9TELE</name>
<dbReference type="GO" id="GO:0004114">
    <property type="term" value="F:3',5'-cyclic-nucleotide phosphodiesterase activity"/>
    <property type="evidence" value="ECO:0007669"/>
    <property type="project" value="InterPro"/>
</dbReference>
<evidence type="ECO:0000256" key="2">
    <source>
        <dbReference type="ARBA" id="ARBA00022801"/>
    </source>
</evidence>
<dbReference type="PROSITE" id="PS51845">
    <property type="entry name" value="PDEASE_I_2"/>
    <property type="match status" value="2"/>
</dbReference>
<dbReference type="AlphaFoldDB" id="A0A5A9P393"/>
<protein>
    <recommendedName>
        <fullName evidence="3">Phosphodiesterase</fullName>
        <ecNumber evidence="3">3.1.4.-</ecNumber>
    </recommendedName>
</protein>
<evidence type="ECO:0000256" key="5">
    <source>
        <dbReference type="SAM" id="MobiDB-lite"/>
    </source>
</evidence>